<dbReference type="Proteomes" id="UP000249789">
    <property type="component" value="Unassembled WGS sequence"/>
</dbReference>
<dbReference type="AlphaFoldDB" id="A0A8G1RN75"/>
<dbReference type="GeneID" id="63862450"/>
<protein>
    <submittedName>
        <fullName evidence="3">Uncharacterized protein</fullName>
    </submittedName>
</protein>
<sequence length="88" mass="9845">MVRFKKVCGQSTRPSTDSPRAQVPCFDSRPPLQGHRMLNDVGQSFLSASERPTGLGWTWAIEIVTNLVFVALFVAEFKLLPKQRLLAT</sequence>
<evidence type="ECO:0000256" key="1">
    <source>
        <dbReference type="SAM" id="MobiDB-lite"/>
    </source>
</evidence>
<feature type="region of interest" description="Disordered" evidence="1">
    <location>
        <begin position="1"/>
        <end position="24"/>
    </location>
</feature>
<keyword evidence="2" id="KW-0812">Transmembrane</keyword>
<dbReference type="RefSeq" id="XP_040799273.1">
    <property type="nucleotide sequence ID" value="XM_040945117.1"/>
</dbReference>
<dbReference type="VEuPathDB" id="FungiDB:BO72DRAFT_449879"/>
<keyword evidence="2" id="KW-1133">Transmembrane helix</keyword>
<evidence type="ECO:0000313" key="3">
    <source>
        <dbReference type="EMBL" id="RAK75263.1"/>
    </source>
</evidence>
<evidence type="ECO:0000313" key="4">
    <source>
        <dbReference type="Proteomes" id="UP000249789"/>
    </source>
</evidence>
<gene>
    <name evidence="3" type="ORF">BO72DRAFT_449879</name>
</gene>
<proteinExistence type="predicted"/>
<feature type="compositionally biased region" description="Polar residues" evidence="1">
    <location>
        <begin position="9"/>
        <end position="19"/>
    </location>
</feature>
<organism evidence="3 4">
    <name type="scientific">Aspergillus fijiensis CBS 313.89</name>
    <dbReference type="NCBI Taxonomy" id="1448319"/>
    <lineage>
        <taxon>Eukaryota</taxon>
        <taxon>Fungi</taxon>
        <taxon>Dikarya</taxon>
        <taxon>Ascomycota</taxon>
        <taxon>Pezizomycotina</taxon>
        <taxon>Eurotiomycetes</taxon>
        <taxon>Eurotiomycetidae</taxon>
        <taxon>Eurotiales</taxon>
        <taxon>Aspergillaceae</taxon>
        <taxon>Aspergillus</taxon>
    </lineage>
</organism>
<keyword evidence="2" id="KW-0472">Membrane</keyword>
<name>A0A8G1RN75_9EURO</name>
<keyword evidence="4" id="KW-1185">Reference proteome</keyword>
<accession>A0A8G1RN75</accession>
<evidence type="ECO:0000256" key="2">
    <source>
        <dbReference type="SAM" id="Phobius"/>
    </source>
</evidence>
<reference evidence="3 4" key="1">
    <citation type="submission" date="2018-02" db="EMBL/GenBank/DDBJ databases">
        <title>The genomes of Aspergillus section Nigri reveals drivers in fungal speciation.</title>
        <authorList>
            <consortium name="DOE Joint Genome Institute"/>
            <person name="Vesth T.C."/>
            <person name="Nybo J."/>
            <person name="Theobald S."/>
            <person name="Brandl J."/>
            <person name="Frisvad J.C."/>
            <person name="Nielsen K.F."/>
            <person name="Lyhne E.K."/>
            <person name="Kogle M.E."/>
            <person name="Kuo A."/>
            <person name="Riley R."/>
            <person name="Clum A."/>
            <person name="Nolan M."/>
            <person name="Lipzen A."/>
            <person name="Salamov A."/>
            <person name="Henrissat B."/>
            <person name="Wiebenga A."/>
            <person name="De vries R.P."/>
            <person name="Grigoriev I.V."/>
            <person name="Mortensen U.H."/>
            <person name="Andersen M.R."/>
            <person name="Baker S.E."/>
        </authorList>
    </citation>
    <scope>NUCLEOTIDE SEQUENCE [LARGE SCALE GENOMIC DNA]</scope>
    <source>
        <strain evidence="3 4">CBS 313.89</strain>
    </source>
</reference>
<dbReference type="EMBL" id="KZ824659">
    <property type="protein sequence ID" value="RAK75263.1"/>
    <property type="molecule type" value="Genomic_DNA"/>
</dbReference>
<feature type="transmembrane region" description="Helical" evidence="2">
    <location>
        <begin position="56"/>
        <end position="75"/>
    </location>
</feature>